<sequence length="508" mass="54997">MEEDLLAPMEALTTQERDTDPAGAPPAVQTALEDATLAASSGENVGQESMGPRESDEMEKLSDLSLCLNVEGEAPCPQAAPNHAAQQEANSRGNVGKKSSRKGRNRKERKIVYFPWPLTLRTRASSAAAVLGNVCVTWPLPSESREVSVEHAAREQRRNSEMEETSVLTQPWEAPAGAPLPAASPAQPSPEGDSLVAKGETKVGKKNSRKRRNKYKKKIMASPWPLTVRVWAPYPDPGQLPTAPAAASEVADDGVDVGLRSGGPMDEKDTTSVVTSCHSAQGQGSLKEVSFANDGGDVGKKSRCKTRNEKNKSVLSSPWPLTVQAWASFTNTGLVQTHWQGKSSKASIGMSMGQESWLQLEKSKEEAKSGFPWEGASFPATPPGQASFEGAPALEDLHSKLSQTRKMPKREDEDQVQGSAEKSLEPSQGCKDVERYSGDQDFWEYTEMNVAGQADCRDRGELCPQEKTEALTLTRADTHVCSSVVGTQGQERESAESETGWMEKREDV</sequence>
<feature type="region of interest" description="Disordered" evidence="1">
    <location>
        <begin position="289"/>
        <end position="311"/>
    </location>
</feature>
<feature type="compositionally biased region" description="Basic and acidic residues" evidence="1">
    <location>
        <begin position="51"/>
        <end position="62"/>
    </location>
</feature>
<feature type="region of interest" description="Disordered" evidence="1">
    <location>
        <begin position="484"/>
        <end position="508"/>
    </location>
</feature>
<keyword evidence="3" id="KW-1185">Reference proteome</keyword>
<protein>
    <submittedName>
        <fullName evidence="2">Uncharacterized protein</fullName>
    </submittedName>
</protein>
<feature type="region of interest" description="Disordered" evidence="1">
    <location>
        <begin position="144"/>
        <end position="217"/>
    </location>
</feature>
<feature type="compositionally biased region" description="Basic residues" evidence="1">
    <location>
        <begin position="204"/>
        <end position="217"/>
    </location>
</feature>
<evidence type="ECO:0000256" key="1">
    <source>
        <dbReference type="SAM" id="MobiDB-lite"/>
    </source>
</evidence>
<dbReference type="AlphaFoldDB" id="A0A6A1QI88"/>
<feature type="compositionally biased region" description="Polar residues" evidence="1">
    <location>
        <begin position="84"/>
        <end position="93"/>
    </location>
</feature>
<accession>A0A6A1QI88</accession>
<feature type="region of interest" description="Disordered" evidence="1">
    <location>
        <begin position="357"/>
        <end position="390"/>
    </location>
</feature>
<name>A0A6A1QI88_BALPH</name>
<feature type="compositionally biased region" description="Low complexity" evidence="1">
    <location>
        <begin position="174"/>
        <end position="190"/>
    </location>
</feature>
<comment type="caution">
    <text evidence="2">The sequence shown here is derived from an EMBL/GenBank/DDBJ whole genome shotgun (WGS) entry which is preliminary data.</text>
</comment>
<organism evidence="2 3">
    <name type="scientific">Balaenoptera physalus</name>
    <name type="common">Fin whale</name>
    <name type="synonym">Balaena physalus</name>
    <dbReference type="NCBI Taxonomy" id="9770"/>
    <lineage>
        <taxon>Eukaryota</taxon>
        <taxon>Metazoa</taxon>
        <taxon>Chordata</taxon>
        <taxon>Craniata</taxon>
        <taxon>Vertebrata</taxon>
        <taxon>Euteleostomi</taxon>
        <taxon>Mammalia</taxon>
        <taxon>Eutheria</taxon>
        <taxon>Laurasiatheria</taxon>
        <taxon>Artiodactyla</taxon>
        <taxon>Whippomorpha</taxon>
        <taxon>Cetacea</taxon>
        <taxon>Mysticeti</taxon>
        <taxon>Balaenopteridae</taxon>
        <taxon>Balaenoptera</taxon>
    </lineage>
</organism>
<dbReference type="Proteomes" id="UP000437017">
    <property type="component" value="Unassembled WGS sequence"/>
</dbReference>
<feature type="compositionally biased region" description="Basic and acidic residues" evidence="1">
    <location>
        <begin position="144"/>
        <end position="161"/>
    </location>
</feature>
<gene>
    <name evidence="2" type="ORF">E2I00_012348</name>
</gene>
<feature type="compositionally biased region" description="Polar residues" evidence="1">
    <location>
        <begin position="38"/>
        <end position="47"/>
    </location>
</feature>
<dbReference type="EMBL" id="SGJD01000073">
    <property type="protein sequence ID" value="KAB0407227.1"/>
    <property type="molecule type" value="Genomic_DNA"/>
</dbReference>
<dbReference type="OrthoDB" id="9640251at2759"/>
<evidence type="ECO:0000313" key="3">
    <source>
        <dbReference type="Proteomes" id="UP000437017"/>
    </source>
</evidence>
<reference evidence="2 3" key="1">
    <citation type="journal article" date="2019" name="PLoS ONE">
        <title>Genomic analyses reveal an absence of contemporary introgressive admixture between fin whales and blue whales, despite known hybrids.</title>
        <authorList>
            <person name="Westbury M.V."/>
            <person name="Petersen B."/>
            <person name="Lorenzen E.D."/>
        </authorList>
    </citation>
    <scope>NUCLEOTIDE SEQUENCE [LARGE SCALE GENOMIC DNA]</scope>
    <source>
        <strain evidence="2">FinWhale-01</strain>
    </source>
</reference>
<feature type="region of interest" description="Disordered" evidence="1">
    <location>
        <begin position="403"/>
        <end position="435"/>
    </location>
</feature>
<proteinExistence type="predicted"/>
<feature type="compositionally biased region" description="Basic and acidic residues" evidence="1">
    <location>
        <begin position="490"/>
        <end position="508"/>
    </location>
</feature>
<feature type="region of interest" description="Disordered" evidence="1">
    <location>
        <begin position="1"/>
        <end position="106"/>
    </location>
</feature>
<evidence type="ECO:0000313" key="2">
    <source>
        <dbReference type="EMBL" id="KAB0407227.1"/>
    </source>
</evidence>